<sequence>MAYKVQCEELSRNIATLKEHETALEARQDQLASDLMKHETISRANEDIIKQIIEDIKSKNEEAACILERPVIVHQIKTWIEDEKSMLLLMLPVDALELLTKHHSLTVAGNAGYEIVPVIEPKTIVEYHGDTRRQVFVLDDACGVHTVDRQKRMAWLDYGQVIQDCLLQSGSLLLVSVRLSILNSELFQDLKVLSKIVVNLKDKQYALSVKNRQDIFRSYFKKGNEELGITDTKLYSCTMHFLYYVEFLLDHCT</sequence>
<dbReference type="AlphaFoldDB" id="A0A8S3UR14"/>
<name>A0A8S3UR14_MYTED</name>
<dbReference type="InterPro" id="IPR049050">
    <property type="entry name" value="nSTAND3"/>
</dbReference>
<comment type="caution">
    <text evidence="2">The sequence shown here is derived from an EMBL/GenBank/DDBJ whole genome shotgun (WGS) entry which is preliminary data.</text>
</comment>
<evidence type="ECO:0000313" key="3">
    <source>
        <dbReference type="Proteomes" id="UP000683360"/>
    </source>
</evidence>
<keyword evidence="3" id="KW-1185">Reference proteome</keyword>
<evidence type="ECO:0000313" key="2">
    <source>
        <dbReference type="EMBL" id="CAG2248527.1"/>
    </source>
</evidence>
<reference evidence="2" key="1">
    <citation type="submission" date="2021-03" db="EMBL/GenBank/DDBJ databases">
        <authorList>
            <person name="Bekaert M."/>
        </authorList>
    </citation>
    <scope>NUCLEOTIDE SEQUENCE</scope>
</reference>
<proteinExistence type="predicted"/>
<feature type="domain" description="Novel STAND NTPase 3" evidence="1">
    <location>
        <begin position="111"/>
        <end position="221"/>
    </location>
</feature>
<accession>A0A8S3UR14</accession>
<organism evidence="2 3">
    <name type="scientific">Mytilus edulis</name>
    <name type="common">Blue mussel</name>
    <dbReference type="NCBI Taxonomy" id="6550"/>
    <lineage>
        <taxon>Eukaryota</taxon>
        <taxon>Metazoa</taxon>
        <taxon>Spiralia</taxon>
        <taxon>Lophotrochozoa</taxon>
        <taxon>Mollusca</taxon>
        <taxon>Bivalvia</taxon>
        <taxon>Autobranchia</taxon>
        <taxon>Pteriomorphia</taxon>
        <taxon>Mytilida</taxon>
        <taxon>Mytiloidea</taxon>
        <taxon>Mytilidae</taxon>
        <taxon>Mytilinae</taxon>
        <taxon>Mytilus</taxon>
    </lineage>
</organism>
<evidence type="ECO:0000259" key="1">
    <source>
        <dbReference type="Pfam" id="PF20720"/>
    </source>
</evidence>
<protein>
    <recommendedName>
        <fullName evidence="1">Novel STAND NTPase 3 domain-containing protein</fullName>
    </recommendedName>
</protein>
<dbReference type="Pfam" id="PF20720">
    <property type="entry name" value="nSTAND3"/>
    <property type="match status" value="1"/>
</dbReference>
<dbReference type="Proteomes" id="UP000683360">
    <property type="component" value="Unassembled WGS sequence"/>
</dbReference>
<gene>
    <name evidence="2" type="ORF">MEDL_60320</name>
</gene>
<dbReference type="EMBL" id="CAJPWZ010002942">
    <property type="protein sequence ID" value="CAG2248527.1"/>
    <property type="molecule type" value="Genomic_DNA"/>
</dbReference>